<sequence length="597" mass="68690">MKKRFIFSVILILGVFAFAKAQTEQLARNYYDQGQFEKALISYQKTLKNQPNNNAALVGLIKTYQQLEKYTEATAFIEKEIENSRYKGLLLVELGHNYQLQGQDSLAKINYNTAIQLVKDRRSSAYRIGKTFQEYSLLEEAIRAYQAGMEANPNSNFNIQLARIYGELGQLEKMFDSYLDLVNENQEYIASVQRNFAIYITEDPTNEANGIFRKILLKRLQSEQNIIYNELLSWLFIQQKEYRKAFIQEKAIFKRTDGNITGVIDLAGIAIEANALEDAQEILEYIKEVAIDDETLLDAEQQLLKIEIKKATTSSALEAIRGRFEALLETHGINSYTILIQIDYAHFLAFDMRSPGEGATFLKQSLKQEMNRFDEARLKMELADILVLEEKFNQALIYYSQIQNTIKNNTISQEARFKVARTSYYKTDFAWAETQLNVLKSSATQLIANDALALLLVIRDNSQEDTLQTALKKYAKADLLSYQNKPDLAIKVYDEILEQHKGESIEDEALLAQAKLYEAKSAFAKAEKNYNTIIDYYKDGILADDAYYRLAKLYEGPLQEPEKAKSNYERIIFDFADSIYYVEAQKRFRALRGDAIN</sequence>
<name>A0ABV9I0U4_9FLAO</name>
<dbReference type="RefSeq" id="WP_379980281.1">
    <property type="nucleotide sequence ID" value="NZ_JBHSFV010000009.1"/>
</dbReference>
<evidence type="ECO:0000256" key="2">
    <source>
        <dbReference type="SAM" id="SignalP"/>
    </source>
</evidence>
<dbReference type="InterPro" id="IPR019734">
    <property type="entry name" value="TPR_rpt"/>
</dbReference>
<dbReference type="EMBL" id="JBHSFV010000009">
    <property type="protein sequence ID" value="MFC4635251.1"/>
    <property type="molecule type" value="Genomic_DNA"/>
</dbReference>
<keyword evidence="1" id="KW-0802">TPR repeat</keyword>
<comment type="caution">
    <text evidence="3">The sequence shown here is derived from an EMBL/GenBank/DDBJ whole genome shotgun (WGS) entry which is preliminary data.</text>
</comment>
<feature type="repeat" description="TPR" evidence="1">
    <location>
        <begin position="20"/>
        <end position="53"/>
    </location>
</feature>
<evidence type="ECO:0000313" key="3">
    <source>
        <dbReference type="EMBL" id="MFC4635251.1"/>
    </source>
</evidence>
<dbReference type="InterPro" id="IPR011990">
    <property type="entry name" value="TPR-like_helical_dom_sf"/>
</dbReference>
<feature type="chain" id="PRO_5047303673" evidence="2">
    <location>
        <begin position="22"/>
        <end position="597"/>
    </location>
</feature>
<dbReference type="SUPFAM" id="SSF48452">
    <property type="entry name" value="TPR-like"/>
    <property type="match status" value="2"/>
</dbReference>
<keyword evidence="2" id="KW-0732">Signal</keyword>
<evidence type="ECO:0000313" key="4">
    <source>
        <dbReference type="Proteomes" id="UP001596043"/>
    </source>
</evidence>
<dbReference type="Pfam" id="PF13174">
    <property type="entry name" value="TPR_6"/>
    <property type="match status" value="1"/>
</dbReference>
<feature type="repeat" description="TPR" evidence="1">
    <location>
        <begin position="122"/>
        <end position="155"/>
    </location>
</feature>
<feature type="signal peptide" evidence="2">
    <location>
        <begin position="1"/>
        <end position="21"/>
    </location>
</feature>
<accession>A0ABV9I0U4</accession>
<dbReference type="PROSITE" id="PS50005">
    <property type="entry name" value="TPR"/>
    <property type="match status" value="2"/>
</dbReference>
<protein>
    <submittedName>
        <fullName evidence="3">Tetratricopeptide repeat protein</fullName>
    </submittedName>
</protein>
<dbReference type="SMART" id="SM00028">
    <property type="entry name" value="TPR"/>
    <property type="match status" value="6"/>
</dbReference>
<dbReference type="Pfam" id="PF13432">
    <property type="entry name" value="TPR_16"/>
    <property type="match status" value="2"/>
</dbReference>
<evidence type="ECO:0000256" key="1">
    <source>
        <dbReference type="PROSITE-ProRule" id="PRU00339"/>
    </source>
</evidence>
<reference evidence="4" key="1">
    <citation type="journal article" date="2019" name="Int. J. Syst. Evol. Microbiol.">
        <title>The Global Catalogue of Microorganisms (GCM) 10K type strain sequencing project: providing services to taxonomists for standard genome sequencing and annotation.</title>
        <authorList>
            <consortium name="The Broad Institute Genomics Platform"/>
            <consortium name="The Broad Institute Genome Sequencing Center for Infectious Disease"/>
            <person name="Wu L."/>
            <person name="Ma J."/>
        </authorList>
    </citation>
    <scope>NUCLEOTIDE SEQUENCE [LARGE SCALE GENOMIC DNA]</scope>
    <source>
        <strain evidence="4">YJ-61-S</strain>
    </source>
</reference>
<organism evidence="3 4">
    <name type="scientific">Dokdonia ponticola</name>
    <dbReference type="NCBI Taxonomy" id="2041041"/>
    <lineage>
        <taxon>Bacteria</taxon>
        <taxon>Pseudomonadati</taxon>
        <taxon>Bacteroidota</taxon>
        <taxon>Flavobacteriia</taxon>
        <taxon>Flavobacteriales</taxon>
        <taxon>Flavobacteriaceae</taxon>
        <taxon>Dokdonia</taxon>
    </lineage>
</organism>
<proteinExistence type="predicted"/>
<dbReference type="Gene3D" id="1.25.40.10">
    <property type="entry name" value="Tetratricopeptide repeat domain"/>
    <property type="match status" value="3"/>
</dbReference>
<dbReference type="Proteomes" id="UP001596043">
    <property type="component" value="Unassembled WGS sequence"/>
</dbReference>
<gene>
    <name evidence="3" type="ORF">ACFO3O_15165</name>
</gene>
<keyword evidence="4" id="KW-1185">Reference proteome</keyword>